<dbReference type="Pfam" id="PF00126">
    <property type="entry name" value="HTH_1"/>
    <property type="match status" value="1"/>
</dbReference>
<evidence type="ECO:0000256" key="1">
    <source>
        <dbReference type="ARBA" id="ARBA00009437"/>
    </source>
</evidence>
<dbReference type="RefSeq" id="WP_307277330.1">
    <property type="nucleotide sequence ID" value="NZ_JAUSZT010000002.1"/>
</dbReference>
<dbReference type="CDD" id="cd08422">
    <property type="entry name" value="PBP2_CrgA_like"/>
    <property type="match status" value="1"/>
</dbReference>
<dbReference type="InterPro" id="IPR000847">
    <property type="entry name" value="LysR_HTH_N"/>
</dbReference>
<dbReference type="SUPFAM" id="SSF46785">
    <property type="entry name" value="Winged helix' DNA-binding domain"/>
    <property type="match status" value="1"/>
</dbReference>
<dbReference type="InterPro" id="IPR058163">
    <property type="entry name" value="LysR-type_TF_proteobact-type"/>
</dbReference>
<evidence type="ECO:0000259" key="5">
    <source>
        <dbReference type="PROSITE" id="PS50931"/>
    </source>
</evidence>
<accession>A0ABU0S4L1</accession>
<keyword evidence="2" id="KW-0805">Transcription regulation</keyword>
<sequence length="300" mass="32365">MRMINLNDLYLFVQAVEGGSFSEAGRRLGIPKSTISKRIAELETELGARLIHRTSRSFSLSDAGRDFFNHARGALIEAEAAENIVRSRMAEPSGTVRLTASIPATQFYLADFLPVIAGTYPKINLEMHASDRFVDLVQEGYDLAIRSHFAPLPDSDLIQKQLMLEPIFVVASPGYISARGAPATPHDLINHFGLLTAPGAETWHLVSDTGVAVAAKPIRRMMANESIALIKAAIAGLGLTCLPSSICASAIRSGDLVRVLPGWSAGTVTTTLLMPHRRGQLPSVRAVVEFLSGQLPRSVN</sequence>
<dbReference type="InterPro" id="IPR036388">
    <property type="entry name" value="WH-like_DNA-bd_sf"/>
</dbReference>
<dbReference type="Proteomes" id="UP001237780">
    <property type="component" value="Unassembled WGS sequence"/>
</dbReference>
<evidence type="ECO:0000256" key="4">
    <source>
        <dbReference type="ARBA" id="ARBA00023163"/>
    </source>
</evidence>
<comment type="caution">
    <text evidence="6">The sequence shown here is derived from an EMBL/GenBank/DDBJ whole genome shotgun (WGS) entry which is preliminary data.</text>
</comment>
<name>A0ABU0S4L1_9HYPH</name>
<gene>
    <name evidence="6" type="ORF">QFZ34_000866</name>
</gene>
<dbReference type="InterPro" id="IPR005119">
    <property type="entry name" value="LysR_subst-bd"/>
</dbReference>
<dbReference type="InterPro" id="IPR036390">
    <property type="entry name" value="WH_DNA-bd_sf"/>
</dbReference>
<organism evidence="6 7">
    <name type="scientific">Phyllobacterium ifriqiyense</name>
    <dbReference type="NCBI Taxonomy" id="314238"/>
    <lineage>
        <taxon>Bacteria</taxon>
        <taxon>Pseudomonadati</taxon>
        <taxon>Pseudomonadota</taxon>
        <taxon>Alphaproteobacteria</taxon>
        <taxon>Hyphomicrobiales</taxon>
        <taxon>Phyllobacteriaceae</taxon>
        <taxon>Phyllobacterium</taxon>
    </lineage>
</organism>
<proteinExistence type="inferred from homology"/>
<reference evidence="6 7" key="1">
    <citation type="submission" date="2023-07" db="EMBL/GenBank/DDBJ databases">
        <title>Comparative genomics of wheat-associated soil bacteria to identify genetic determinants of phenazine resistance.</title>
        <authorList>
            <person name="Mouncey N."/>
        </authorList>
    </citation>
    <scope>NUCLEOTIDE SEQUENCE [LARGE SCALE GENOMIC DNA]</scope>
    <source>
        <strain evidence="6 7">W4I11</strain>
    </source>
</reference>
<dbReference type="PROSITE" id="PS50931">
    <property type="entry name" value="HTH_LYSR"/>
    <property type="match status" value="1"/>
</dbReference>
<evidence type="ECO:0000313" key="6">
    <source>
        <dbReference type="EMBL" id="MDQ0995689.1"/>
    </source>
</evidence>
<keyword evidence="7" id="KW-1185">Reference proteome</keyword>
<dbReference type="Gene3D" id="3.40.190.290">
    <property type="match status" value="1"/>
</dbReference>
<dbReference type="Gene3D" id="1.10.10.10">
    <property type="entry name" value="Winged helix-like DNA-binding domain superfamily/Winged helix DNA-binding domain"/>
    <property type="match status" value="1"/>
</dbReference>
<dbReference type="PANTHER" id="PTHR30537">
    <property type="entry name" value="HTH-TYPE TRANSCRIPTIONAL REGULATOR"/>
    <property type="match status" value="1"/>
</dbReference>
<dbReference type="PANTHER" id="PTHR30537:SF31">
    <property type="entry name" value="TRANSCRIPTIONAL REGULATOR, LYSR FAMILY"/>
    <property type="match status" value="1"/>
</dbReference>
<dbReference type="SUPFAM" id="SSF53850">
    <property type="entry name" value="Periplasmic binding protein-like II"/>
    <property type="match status" value="1"/>
</dbReference>
<dbReference type="GO" id="GO:0003677">
    <property type="term" value="F:DNA binding"/>
    <property type="evidence" value="ECO:0007669"/>
    <property type="project" value="UniProtKB-KW"/>
</dbReference>
<dbReference type="Pfam" id="PF03466">
    <property type="entry name" value="LysR_substrate"/>
    <property type="match status" value="1"/>
</dbReference>
<protein>
    <submittedName>
        <fullName evidence="6">DNA-binding transcriptional LysR family regulator</fullName>
    </submittedName>
</protein>
<comment type="similarity">
    <text evidence="1">Belongs to the LysR transcriptional regulatory family.</text>
</comment>
<evidence type="ECO:0000256" key="2">
    <source>
        <dbReference type="ARBA" id="ARBA00023015"/>
    </source>
</evidence>
<keyword evidence="4" id="KW-0804">Transcription</keyword>
<feature type="domain" description="HTH lysR-type" evidence="5">
    <location>
        <begin position="4"/>
        <end position="61"/>
    </location>
</feature>
<evidence type="ECO:0000256" key="3">
    <source>
        <dbReference type="ARBA" id="ARBA00023125"/>
    </source>
</evidence>
<evidence type="ECO:0000313" key="7">
    <source>
        <dbReference type="Proteomes" id="UP001237780"/>
    </source>
</evidence>
<keyword evidence="3 6" id="KW-0238">DNA-binding</keyword>
<dbReference type="EMBL" id="JAUSZT010000002">
    <property type="protein sequence ID" value="MDQ0995689.1"/>
    <property type="molecule type" value="Genomic_DNA"/>
</dbReference>